<keyword evidence="6" id="KW-0206">Cytoskeleton</keyword>
<sequence length="61" mass="7128">DRRQELRWGIREQLLCAPQPPGRAPQLRGPNAYTVPTEKKRAALRWGVRWDLAQGLLPRRK</sequence>
<evidence type="ECO:0000256" key="3">
    <source>
        <dbReference type="ARBA" id="ARBA00010091"/>
    </source>
</evidence>
<dbReference type="GO" id="GO:0097730">
    <property type="term" value="C:non-motile cilium"/>
    <property type="evidence" value="ECO:0007669"/>
    <property type="project" value="TreeGrafter"/>
</dbReference>
<feature type="non-terminal residue" evidence="9">
    <location>
        <position position="61"/>
    </location>
</feature>
<comment type="subcellular location">
    <subcellularLocation>
        <location evidence="2">Cell projection</location>
        <location evidence="2">Cilium</location>
    </subcellularLocation>
    <subcellularLocation>
        <location evidence="1">Cytoplasm</location>
        <location evidence="1">Cytoskeleton</location>
        <location evidence="1">Microtubule organizing center</location>
        <location evidence="1">Centrosome</location>
        <location evidence="1">Centriole</location>
    </subcellularLocation>
</comment>
<evidence type="ECO:0000313" key="10">
    <source>
        <dbReference type="Proteomes" id="UP000551127"/>
    </source>
</evidence>
<dbReference type="GO" id="GO:0060271">
    <property type="term" value="P:cilium assembly"/>
    <property type="evidence" value="ECO:0007669"/>
    <property type="project" value="TreeGrafter"/>
</dbReference>
<dbReference type="EMBL" id="VYZL01003665">
    <property type="protein sequence ID" value="NWR62292.1"/>
    <property type="molecule type" value="Genomic_DNA"/>
</dbReference>
<name>A0A7K4YTG7_BUCAB</name>
<evidence type="ECO:0000256" key="1">
    <source>
        <dbReference type="ARBA" id="ARBA00004114"/>
    </source>
</evidence>
<gene>
    <name evidence="9" type="primary">Hyls1</name>
    <name evidence="9" type="ORF">BUCABY_R13296</name>
</gene>
<keyword evidence="7" id="KW-0966">Cell projection</keyword>
<evidence type="ECO:0000256" key="5">
    <source>
        <dbReference type="ARBA" id="ARBA00022794"/>
    </source>
</evidence>
<feature type="domain" description="Centriolar and ciliogenesis-associated protein HYLS1 C-terminal" evidence="8">
    <location>
        <begin position="1"/>
        <end position="53"/>
    </location>
</feature>
<keyword evidence="5" id="KW-0970">Cilium biogenesis/degradation</keyword>
<keyword evidence="4" id="KW-0963">Cytoplasm</keyword>
<dbReference type="Proteomes" id="UP000551127">
    <property type="component" value="Unassembled WGS sequence"/>
</dbReference>
<dbReference type="PANTHER" id="PTHR34174:SF1">
    <property type="entry name" value="CENTRIOLAR AND CILIOGENESIS-ASSOCIATED PROTEIN HYLS1"/>
    <property type="match status" value="1"/>
</dbReference>
<reference evidence="9 10" key="1">
    <citation type="submission" date="2019-09" db="EMBL/GenBank/DDBJ databases">
        <title>Bird 10,000 Genomes (B10K) Project - Family phase.</title>
        <authorList>
            <person name="Zhang G."/>
        </authorList>
    </citation>
    <scope>NUCLEOTIDE SEQUENCE [LARGE SCALE GENOMIC DNA]</scope>
    <source>
        <strain evidence="9">B10K-DU-012-80</strain>
    </source>
</reference>
<evidence type="ECO:0000256" key="7">
    <source>
        <dbReference type="ARBA" id="ARBA00023273"/>
    </source>
</evidence>
<evidence type="ECO:0000256" key="4">
    <source>
        <dbReference type="ARBA" id="ARBA00022490"/>
    </source>
</evidence>
<accession>A0A7K4YTG7</accession>
<feature type="non-terminal residue" evidence="9">
    <location>
        <position position="1"/>
    </location>
</feature>
<proteinExistence type="inferred from homology"/>
<protein>
    <submittedName>
        <fullName evidence="9">HYLS1 protein</fullName>
    </submittedName>
</protein>
<evidence type="ECO:0000256" key="6">
    <source>
        <dbReference type="ARBA" id="ARBA00023212"/>
    </source>
</evidence>
<evidence type="ECO:0000259" key="8">
    <source>
        <dbReference type="Pfam" id="PF15311"/>
    </source>
</evidence>
<dbReference type="AlphaFoldDB" id="A0A7K4YTG7"/>
<dbReference type="InterPro" id="IPR027918">
    <property type="entry name" value="HYLS1_C_dom"/>
</dbReference>
<dbReference type="Pfam" id="PF15311">
    <property type="entry name" value="HYLS1_C"/>
    <property type="match status" value="1"/>
</dbReference>
<organism evidence="9 10">
    <name type="scientific">Bucorvus abyssinicus</name>
    <name type="common">Northern ground-hornbill</name>
    <name type="synonym">Abyssinian ground-hornbill</name>
    <dbReference type="NCBI Taxonomy" id="153643"/>
    <lineage>
        <taxon>Eukaryota</taxon>
        <taxon>Metazoa</taxon>
        <taxon>Chordata</taxon>
        <taxon>Craniata</taxon>
        <taxon>Vertebrata</taxon>
        <taxon>Euteleostomi</taxon>
        <taxon>Archelosauria</taxon>
        <taxon>Archosauria</taxon>
        <taxon>Dinosauria</taxon>
        <taxon>Saurischia</taxon>
        <taxon>Theropoda</taxon>
        <taxon>Coelurosauria</taxon>
        <taxon>Aves</taxon>
        <taxon>Neognathae</taxon>
        <taxon>Neoaves</taxon>
        <taxon>Telluraves</taxon>
        <taxon>Coraciimorphae</taxon>
        <taxon>Bucerotiformes</taxon>
        <taxon>Bucorvidae</taxon>
        <taxon>Bucorvus</taxon>
    </lineage>
</organism>
<dbReference type="PANTHER" id="PTHR34174">
    <property type="entry name" value="HYDROLETHALUS SYNDROME PROTEIN 1"/>
    <property type="match status" value="1"/>
</dbReference>
<dbReference type="OrthoDB" id="6343432at2759"/>
<evidence type="ECO:0000256" key="2">
    <source>
        <dbReference type="ARBA" id="ARBA00004138"/>
    </source>
</evidence>
<dbReference type="GO" id="GO:0005814">
    <property type="term" value="C:centriole"/>
    <property type="evidence" value="ECO:0007669"/>
    <property type="project" value="UniProtKB-SubCell"/>
</dbReference>
<comment type="caution">
    <text evidence="9">The sequence shown here is derived from an EMBL/GenBank/DDBJ whole genome shotgun (WGS) entry which is preliminary data.</text>
</comment>
<evidence type="ECO:0000313" key="9">
    <source>
        <dbReference type="EMBL" id="NWR62292.1"/>
    </source>
</evidence>
<dbReference type="InterPro" id="IPR052319">
    <property type="entry name" value="Centriolar_ciliogenesis_assoc"/>
</dbReference>
<keyword evidence="10" id="KW-1185">Reference proteome</keyword>
<comment type="similarity">
    <text evidence="3">Belongs to the HYLS1 family.</text>
</comment>